<feature type="transmembrane region" description="Helical" evidence="1">
    <location>
        <begin position="28"/>
        <end position="48"/>
    </location>
</feature>
<dbReference type="InterPro" id="IPR021257">
    <property type="entry name" value="DUF2809"/>
</dbReference>
<accession>A0ABN2R9J4</accession>
<evidence type="ECO:0008006" key="4">
    <source>
        <dbReference type="Google" id="ProtNLM"/>
    </source>
</evidence>
<evidence type="ECO:0000256" key="1">
    <source>
        <dbReference type="SAM" id="Phobius"/>
    </source>
</evidence>
<feature type="transmembrane region" description="Helical" evidence="1">
    <location>
        <begin position="55"/>
        <end position="79"/>
    </location>
</feature>
<keyword evidence="1" id="KW-1133">Transmembrane helix</keyword>
<keyword evidence="1" id="KW-0812">Transmembrane</keyword>
<keyword evidence="3" id="KW-1185">Reference proteome</keyword>
<sequence length="147" mass="14932">MRLILAATAAVVLLAGLALQLLDRTVAIDLAGSALYACLVGLLVAIAWPRLPGWAIASAGFGISAAVELLQLTGIPSRLVDVVPPLRLVFGSSFDPLDLVGYALGALLLLALVPLARAAAVRGGASARANGRATTRATDPRAARDDG</sequence>
<organism evidence="2 3">
    <name type="scientific">Agromyces allii</name>
    <dbReference type="NCBI Taxonomy" id="393607"/>
    <lineage>
        <taxon>Bacteria</taxon>
        <taxon>Bacillati</taxon>
        <taxon>Actinomycetota</taxon>
        <taxon>Actinomycetes</taxon>
        <taxon>Micrococcales</taxon>
        <taxon>Microbacteriaceae</taxon>
        <taxon>Agromyces</taxon>
    </lineage>
</organism>
<dbReference type="EMBL" id="BAAAMK010000010">
    <property type="protein sequence ID" value="GAA1965738.1"/>
    <property type="molecule type" value="Genomic_DNA"/>
</dbReference>
<gene>
    <name evidence="2" type="ORF">GCM10009717_35790</name>
</gene>
<proteinExistence type="predicted"/>
<dbReference type="Pfam" id="PF10990">
    <property type="entry name" value="DUF2809"/>
    <property type="match status" value="1"/>
</dbReference>
<reference evidence="2 3" key="1">
    <citation type="journal article" date="2019" name="Int. J. Syst. Evol. Microbiol.">
        <title>The Global Catalogue of Microorganisms (GCM) 10K type strain sequencing project: providing services to taxonomists for standard genome sequencing and annotation.</title>
        <authorList>
            <consortium name="The Broad Institute Genomics Platform"/>
            <consortium name="The Broad Institute Genome Sequencing Center for Infectious Disease"/>
            <person name="Wu L."/>
            <person name="Ma J."/>
        </authorList>
    </citation>
    <scope>NUCLEOTIDE SEQUENCE [LARGE SCALE GENOMIC DNA]</scope>
    <source>
        <strain evidence="2 3">JCM 13584</strain>
    </source>
</reference>
<comment type="caution">
    <text evidence="2">The sequence shown here is derived from an EMBL/GenBank/DDBJ whole genome shotgun (WGS) entry which is preliminary data.</text>
</comment>
<keyword evidence="1" id="KW-0472">Membrane</keyword>
<evidence type="ECO:0000313" key="2">
    <source>
        <dbReference type="EMBL" id="GAA1965738.1"/>
    </source>
</evidence>
<feature type="transmembrane region" description="Helical" evidence="1">
    <location>
        <begin position="99"/>
        <end position="120"/>
    </location>
</feature>
<dbReference type="RefSeq" id="WP_157415660.1">
    <property type="nucleotide sequence ID" value="NZ_BAAAMK010000010.1"/>
</dbReference>
<protein>
    <recommendedName>
        <fullName evidence="4">DUF2809 domain-containing protein</fullName>
    </recommendedName>
</protein>
<evidence type="ECO:0000313" key="3">
    <source>
        <dbReference type="Proteomes" id="UP001499954"/>
    </source>
</evidence>
<name>A0ABN2R9J4_9MICO</name>
<dbReference type="Proteomes" id="UP001499954">
    <property type="component" value="Unassembled WGS sequence"/>
</dbReference>